<organism evidence="1 2">
    <name type="scientific">Bradyrhizobium cosmicum</name>
    <dbReference type="NCBI Taxonomy" id="1404864"/>
    <lineage>
        <taxon>Bacteria</taxon>
        <taxon>Pseudomonadati</taxon>
        <taxon>Pseudomonadota</taxon>
        <taxon>Alphaproteobacteria</taxon>
        <taxon>Hyphomicrobiales</taxon>
        <taxon>Nitrobacteraceae</taxon>
        <taxon>Bradyrhizobium</taxon>
    </lineage>
</organism>
<protein>
    <submittedName>
        <fullName evidence="1">Uncharacterized protein</fullName>
    </submittedName>
</protein>
<name>A0AAI8MAW5_9BRAD</name>
<evidence type="ECO:0000313" key="2">
    <source>
        <dbReference type="Proteomes" id="UP000007886"/>
    </source>
</evidence>
<keyword evidence="2" id="KW-1185">Reference proteome</keyword>
<evidence type="ECO:0000313" key="1">
    <source>
        <dbReference type="EMBL" id="BAL75134.1"/>
    </source>
</evidence>
<dbReference type="KEGG" id="brs:S23_19210"/>
<proteinExistence type="predicted"/>
<dbReference type="EMBL" id="AP012279">
    <property type="protein sequence ID" value="BAL75134.1"/>
    <property type="molecule type" value="Genomic_DNA"/>
</dbReference>
<sequence length="104" mass="11642">MRMSEAGLLPVIPYLHLKDDKREVVSMSDYAYGDRTKAHGENRTSESQVVFGACYVAFLLRAALSRLTPWRKRAAFDHSRNRESIFAEARSAAGTIVTSSFMGL</sequence>
<accession>A0AAI8MAW5</accession>
<dbReference type="Proteomes" id="UP000007886">
    <property type="component" value="Chromosome"/>
</dbReference>
<reference evidence="1 2" key="1">
    <citation type="journal article" date="2012" name="Microbes Environ.">
        <title>Complete genome sequence of Bradyrhizobium sp. S23321: insights into symbiosis evolution in soil oligotrophs.</title>
        <authorList>
            <person name="Okubo T."/>
            <person name="Tsukui T."/>
            <person name="Maita H."/>
            <person name="Okamoto S."/>
            <person name="Oshima K."/>
            <person name="Fujisawa T."/>
            <person name="Saito A."/>
            <person name="Futamata H."/>
            <person name="Hattori R."/>
            <person name="Shimomura Y."/>
            <person name="Haruta S."/>
            <person name="Morimoto S."/>
            <person name="Wang Y."/>
            <person name="Sakai Y."/>
            <person name="Hattori M."/>
            <person name="Aizawa S."/>
            <person name="Nagashima K.V.P."/>
            <person name="Masuda S."/>
            <person name="Hattori T."/>
            <person name="Yamashita A."/>
            <person name="Bao Z."/>
            <person name="Hayatsu M."/>
            <person name="Kajiya-Kanegae H."/>
            <person name="Yoshinaga I."/>
            <person name="Sakamoto K."/>
            <person name="Toyota K."/>
            <person name="Nakao M."/>
            <person name="Kohara M."/>
            <person name="Anda M."/>
            <person name="Niwa R."/>
            <person name="Jung-Hwan P."/>
            <person name="Sameshima-Saito R."/>
            <person name="Tokuda S."/>
            <person name="Yamamoto S."/>
            <person name="Yamamoto S."/>
            <person name="Yokoyama T."/>
            <person name="Akutsu T."/>
            <person name="Nakamura Y."/>
            <person name="Nakahira-Yanaka Y."/>
            <person name="Takada Hoshino Y."/>
            <person name="Hirakawa H."/>
            <person name="Mitsui H."/>
            <person name="Terasawa K."/>
            <person name="Itakura M."/>
            <person name="Sato S."/>
            <person name="Ikeda-Ohtsubo W."/>
            <person name="Sakakura N."/>
            <person name="Kaminuma E."/>
            <person name="Minamisawa K."/>
        </authorList>
    </citation>
    <scope>NUCLEOTIDE SEQUENCE [LARGE SCALE GENOMIC DNA]</scope>
    <source>
        <strain evidence="1 2">S23321</strain>
    </source>
</reference>
<dbReference type="AlphaFoldDB" id="A0AAI8MAW5"/>
<gene>
    <name evidence="1" type="ORF">S23_19210</name>
</gene>